<accession>A0A8H7PMM9</accession>
<evidence type="ECO:0000313" key="2">
    <source>
        <dbReference type="EMBL" id="KAG2175996.1"/>
    </source>
</evidence>
<evidence type="ECO:0000313" key="3">
    <source>
        <dbReference type="Proteomes" id="UP000612746"/>
    </source>
</evidence>
<feature type="compositionally biased region" description="Polar residues" evidence="1">
    <location>
        <begin position="1"/>
        <end position="23"/>
    </location>
</feature>
<comment type="caution">
    <text evidence="2">The sequence shown here is derived from an EMBL/GenBank/DDBJ whole genome shotgun (WGS) entry which is preliminary data.</text>
</comment>
<organism evidence="2 3">
    <name type="scientific">Umbelopsis vinacea</name>
    <dbReference type="NCBI Taxonomy" id="44442"/>
    <lineage>
        <taxon>Eukaryota</taxon>
        <taxon>Fungi</taxon>
        <taxon>Fungi incertae sedis</taxon>
        <taxon>Mucoromycota</taxon>
        <taxon>Mucoromycotina</taxon>
        <taxon>Umbelopsidomycetes</taxon>
        <taxon>Umbelopsidales</taxon>
        <taxon>Umbelopsidaceae</taxon>
        <taxon>Umbelopsis</taxon>
    </lineage>
</organism>
<sequence>MTVLQQLETNARASGLLSLSNNAPEEGKADQPPTAKNLATRNSETLQAVEQNFTERSRLVANVQAAINTSTHRVTH</sequence>
<name>A0A8H7PMM9_9FUNG</name>
<feature type="region of interest" description="Disordered" evidence="1">
    <location>
        <begin position="1"/>
        <end position="37"/>
    </location>
</feature>
<reference evidence="2" key="1">
    <citation type="submission" date="2020-12" db="EMBL/GenBank/DDBJ databases">
        <title>Metabolic potential, ecology and presence of endohyphal bacteria is reflected in genomic diversity of Mucoromycotina.</title>
        <authorList>
            <person name="Muszewska A."/>
            <person name="Okrasinska A."/>
            <person name="Steczkiewicz K."/>
            <person name="Drgas O."/>
            <person name="Orlowska M."/>
            <person name="Perlinska-Lenart U."/>
            <person name="Aleksandrzak-Piekarczyk T."/>
            <person name="Szatraj K."/>
            <person name="Zielenkiewicz U."/>
            <person name="Pilsyk S."/>
            <person name="Malc E."/>
            <person name="Mieczkowski P."/>
            <person name="Kruszewska J.S."/>
            <person name="Biernat P."/>
            <person name="Pawlowska J."/>
        </authorList>
    </citation>
    <scope>NUCLEOTIDE SEQUENCE</scope>
    <source>
        <strain evidence="2">WA0000051536</strain>
    </source>
</reference>
<dbReference type="Proteomes" id="UP000612746">
    <property type="component" value="Unassembled WGS sequence"/>
</dbReference>
<proteinExistence type="predicted"/>
<dbReference type="EMBL" id="JAEPRA010000014">
    <property type="protein sequence ID" value="KAG2175996.1"/>
    <property type="molecule type" value="Genomic_DNA"/>
</dbReference>
<protein>
    <submittedName>
        <fullName evidence="2">Uncharacterized protein</fullName>
    </submittedName>
</protein>
<dbReference type="AlphaFoldDB" id="A0A8H7PMM9"/>
<gene>
    <name evidence="2" type="ORF">INT44_000475</name>
</gene>
<dbReference type="OrthoDB" id="2220024at2759"/>
<keyword evidence="3" id="KW-1185">Reference proteome</keyword>
<evidence type="ECO:0000256" key="1">
    <source>
        <dbReference type="SAM" id="MobiDB-lite"/>
    </source>
</evidence>